<dbReference type="EMBL" id="HACG01051225">
    <property type="protein sequence ID" value="CEK98096.1"/>
    <property type="molecule type" value="Transcribed_RNA"/>
</dbReference>
<sequence length="62" mass="7138">MYKIKNSAQYMENEECPDGNDNLASFILNLSEDVHTTSVMYPTLQLSFVMSGLHRVRKWGLN</sequence>
<organism evidence="1">
    <name type="scientific">Arion vulgaris</name>
    <dbReference type="NCBI Taxonomy" id="1028688"/>
    <lineage>
        <taxon>Eukaryota</taxon>
        <taxon>Metazoa</taxon>
        <taxon>Spiralia</taxon>
        <taxon>Lophotrochozoa</taxon>
        <taxon>Mollusca</taxon>
        <taxon>Gastropoda</taxon>
        <taxon>Heterobranchia</taxon>
        <taxon>Euthyneura</taxon>
        <taxon>Panpulmonata</taxon>
        <taxon>Eupulmonata</taxon>
        <taxon>Stylommatophora</taxon>
        <taxon>Helicina</taxon>
        <taxon>Arionoidea</taxon>
        <taxon>Arionidae</taxon>
        <taxon>Arion</taxon>
    </lineage>
</organism>
<protein>
    <submittedName>
        <fullName evidence="1">Uncharacterized protein</fullName>
    </submittedName>
</protein>
<gene>
    <name evidence="1" type="primary">ORF217766</name>
</gene>
<accession>A0A0B7C0E6</accession>
<dbReference type="AlphaFoldDB" id="A0A0B7C0E6"/>
<name>A0A0B7C0E6_9EUPU</name>
<feature type="non-terminal residue" evidence="1">
    <location>
        <position position="62"/>
    </location>
</feature>
<proteinExistence type="predicted"/>
<evidence type="ECO:0000313" key="1">
    <source>
        <dbReference type="EMBL" id="CEK98096.1"/>
    </source>
</evidence>
<reference evidence="1" key="1">
    <citation type="submission" date="2014-12" db="EMBL/GenBank/DDBJ databases">
        <title>Insight into the proteome of Arion vulgaris.</title>
        <authorList>
            <person name="Aradska J."/>
            <person name="Bulat T."/>
            <person name="Smidak R."/>
            <person name="Sarate P."/>
            <person name="Gangsoo J."/>
            <person name="Sialana F."/>
            <person name="Bilban M."/>
            <person name="Lubec G."/>
        </authorList>
    </citation>
    <scope>NUCLEOTIDE SEQUENCE</scope>
    <source>
        <tissue evidence="1">Skin</tissue>
    </source>
</reference>